<dbReference type="SUPFAM" id="SSF46894">
    <property type="entry name" value="C-terminal effector domain of the bipartite response regulators"/>
    <property type="match status" value="1"/>
</dbReference>
<evidence type="ECO:0000313" key="3">
    <source>
        <dbReference type="EMBL" id="GGU92907.1"/>
    </source>
</evidence>
<sequence length="653" mass="69360">MRDRAGTDGRLVAVYQLLGEPERAVAAHRRLTSGELRTAEEITAAAWAAAAHCARGVLRQAQALARRTVDALDRCGDPYACVAVRTTASVVAAADGRCAAAEHHRQCAQDTARAVGDPLLRLLAVTGTAQQRIERGEPREVLAELDSALAVADGDAALTVPLVLSARCRRAAALLALGELDRAAAEFTGVLMEYHRLGDGMGLAVGAQALLGVADVHRERGDLGPARAAYQEAVVLTEQSGDRQTLSSALTGLAVSRGAGEPQSAAVLASRAAQGCAGPPRIRALLAGGWIALSGGRREAAVEAAWQAAHEPGAQGCRAVFAEVLELEAMCAADPGTRQGLLRDAEAMWATAQRPIAVARVTVARARLEGAGATRVREATALLGEFGVGAGAGDAAGLLNRAAASLRPSATVRVLGGFQVVRDGCPVPAEEWQSKKARDLLKLLVARRGLPTPRELLMEALWPEQDPARCGNRLSVALSILRLVLDPQRRMAQDHFIVADKEVVGLARLHVDVQEFLATARHALGVAERSAEHAFAALTAAEGLYRGDVLADDPYAEWATALREEAQAAHAELLARLAAAAAENRDTYAEIHYRLRLLERDPYDEDTHLALVCRLAEAGRHGEARRRYRLYSGYMKEIDVSPAPYPVRAVVRG</sequence>
<reference evidence="3" key="1">
    <citation type="journal article" date="2014" name="Int. J. Syst. Evol. Microbiol.">
        <title>Complete genome sequence of Corynebacterium casei LMG S-19264T (=DSM 44701T), isolated from a smear-ripened cheese.</title>
        <authorList>
            <consortium name="US DOE Joint Genome Institute (JGI-PGF)"/>
            <person name="Walter F."/>
            <person name="Albersmeier A."/>
            <person name="Kalinowski J."/>
            <person name="Ruckert C."/>
        </authorList>
    </citation>
    <scope>NUCLEOTIDE SEQUENCE</scope>
    <source>
        <strain evidence="3">JCM 4369</strain>
    </source>
</reference>
<dbReference type="InterPro" id="IPR011990">
    <property type="entry name" value="TPR-like_helical_dom_sf"/>
</dbReference>
<dbReference type="InterPro" id="IPR005158">
    <property type="entry name" value="BTAD"/>
</dbReference>
<dbReference type="Gene3D" id="1.25.40.10">
    <property type="entry name" value="Tetratricopeptide repeat domain"/>
    <property type="match status" value="2"/>
</dbReference>
<organism evidence="3 4">
    <name type="scientific">Streptomyces filipinensis</name>
    <dbReference type="NCBI Taxonomy" id="66887"/>
    <lineage>
        <taxon>Bacteria</taxon>
        <taxon>Bacillati</taxon>
        <taxon>Actinomycetota</taxon>
        <taxon>Actinomycetes</taxon>
        <taxon>Kitasatosporales</taxon>
        <taxon>Streptomycetaceae</taxon>
        <taxon>Streptomyces</taxon>
    </lineage>
</organism>
<proteinExistence type="predicted"/>
<reference evidence="3" key="2">
    <citation type="submission" date="2020-09" db="EMBL/GenBank/DDBJ databases">
        <authorList>
            <person name="Sun Q."/>
            <person name="Ohkuma M."/>
        </authorList>
    </citation>
    <scope>NUCLEOTIDE SEQUENCE</scope>
    <source>
        <strain evidence="3">JCM 4369</strain>
    </source>
</reference>
<dbReference type="Proteomes" id="UP000618795">
    <property type="component" value="Unassembled WGS sequence"/>
</dbReference>
<dbReference type="SMART" id="SM01043">
    <property type="entry name" value="BTAD"/>
    <property type="match status" value="1"/>
</dbReference>
<dbReference type="GO" id="GO:0000160">
    <property type="term" value="P:phosphorelay signal transduction system"/>
    <property type="evidence" value="ECO:0007669"/>
    <property type="project" value="UniProtKB-KW"/>
</dbReference>
<dbReference type="SUPFAM" id="SSF48452">
    <property type="entry name" value="TPR-like"/>
    <property type="match status" value="2"/>
</dbReference>
<evidence type="ECO:0000256" key="1">
    <source>
        <dbReference type="ARBA" id="ARBA00023012"/>
    </source>
</evidence>
<dbReference type="InterPro" id="IPR051677">
    <property type="entry name" value="AfsR-DnrI-RedD_regulator"/>
</dbReference>
<dbReference type="GO" id="GO:0003677">
    <property type="term" value="F:DNA binding"/>
    <property type="evidence" value="ECO:0007669"/>
    <property type="project" value="InterPro"/>
</dbReference>
<feature type="domain" description="Bacterial transcriptional activator" evidence="2">
    <location>
        <begin position="511"/>
        <end position="648"/>
    </location>
</feature>
<dbReference type="InterPro" id="IPR016032">
    <property type="entry name" value="Sig_transdc_resp-reg_C-effctor"/>
</dbReference>
<dbReference type="EMBL" id="BMTD01000005">
    <property type="protein sequence ID" value="GGU92907.1"/>
    <property type="molecule type" value="Genomic_DNA"/>
</dbReference>
<comment type="caution">
    <text evidence="3">The sequence shown here is derived from an EMBL/GenBank/DDBJ whole genome shotgun (WGS) entry which is preliminary data.</text>
</comment>
<name>A0A918MBI5_9ACTN</name>
<accession>A0A918MBI5</accession>
<evidence type="ECO:0000313" key="4">
    <source>
        <dbReference type="Proteomes" id="UP000618795"/>
    </source>
</evidence>
<dbReference type="InterPro" id="IPR036388">
    <property type="entry name" value="WH-like_DNA-bd_sf"/>
</dbReference>
<dbReference type="Pfam" id="PF03704">
    <property type="entry name" value="BTAD"/>
    <property type="match status" value="1"/>
</dbReference>
<dbReference type="AlphaFoldDB" id="A0A918MBI5"/>
<dbReference type="GO" id="GO:0006355">
    <property type="term" value="P:regulation of DNA-templated transcription"/>
    <property type="evidence" value="ECO:0007669"/>
    <property type="project" value="InterPro"/>
</dbReference>
<evidence type="ECO:0000259" key="2">
    <source>
        <dbReference type="SMART" id="SM01043"/>
    </source>
</evidence>
<gene>
    <name evidence="3" type="ORF">GCM10010260_29620</name>
</gene>
<keyword evidence="4" id="KW-1185">Reference proteome</keyword>
<keyword evidence="1" id="KW-0902">Two-component regulatory system</keyword>
<dbReference type="PANTHER" id="PTHR35807">
    <property type="entry name" value="TRANSCRIPTIONAL REGULATOR REDD-RELATED"/>
    <property type="match status" value="1"/>
</dbReference>
<dbReference type="Gene3D" id="1.10.10.10">
    <property type="entry name" value="Winged helix-like DNA-binding domain superfamily/Winged helix DNA-binding domain"/>
    <property type="match status" value="1"/>
</dbReference>
<protein>
    <recommendedName>
        <fullName evidence="2">Bacterial transcriptional activator domain-containing protein</fullName>
    </recommendedName>
</protein>